<dbReference type="OrthoDB" id="3257768at2759"/>
<evidence type="ECO:0000313" key="2">
    <source>
        <dbReference type="Proteomes" id="UP000807025"/>
    </source>
</evidence>
<name>A0A9P6A7P9_PLEER</name>
<organism evidence="1 2">
    <name type="scientific">Pleurotus eryngii</name>
    <name type="common">Boletus of the steppes</name>
    <dbReference type="NCBI Taxonomy" id="5323"/>
    <lineage>
        <taxon>Eukaryota</taxon>
        <taxon>Fungi</taxon>
        <taxon>Dikarya</taxon>
        <taxon>Basidiomycota</taxon>
        <taxon>Agaricomycotina</taxon>
        <taxon>Agaricomycetes</taxon>
        <taxon>Agaricomycetidae</taxon>
        <taxon>Agaricales</taxon>
        <taxon>Pleurotineae</taxon>
        <taxon>Pleurotaceae</taxon>
        <taxon>Pleurotus</taxon>
    </lineage>
</organism>
<comment type="caution">
    <text evidence="1">The sequence shown here is derived from an EMBL/GenBank/DDBJ whole genome shotgun (WGS) entry which is preliminary data.</text>
</comment>
<sequence>MGSGSRWDTLDDHFGDYNWHKVISFYTTLLRRAQEAVQMRAEHVTAFVKFLSSLPPATTRSFSELVWAWEANPTETNPYRATVETVLQAKIRLELAEEEATMIACKNGLPAHDSVSPSVFIAQGLELKEQQAHL</sequence>
<dbReference type="Proteomes" id="UP000807025">
    <property type="component" value="Unassembled WGS sequence"/>
</dbReference>
<dbReference type="AlphaFoldDB" id="A0A9P6A7P9"/>
<dbReference type="EMBL" id="MU154523">
    <property type="protein sequence ID" value="KAF9501453.1"/>
    <property type="molecule type" value="Genomic_DNA"/>
</dbReference>
<gene>
    <name evidence="1" type="ORF">BDN71DRAFT_1501169</name>
</gene>
<proteinExistence type="predicted"/>
<keyword evidence="2" id="KW-1185">Reference proteome</keyword>
<evidence type="ECO:0000313" key="1">
    <source>
        <dbReference type="EMBL" id="KAF9501453.1"/>
    </source>
</evidence>
<protein>
    <submittedName>
        <fullName evidence="1">Uncharacterized protein</fullName>
    </submittedName>
</protein>
<accession>A0A9P6A7P9</accession>
<reference evidence="1" key="1">
    <citation type="submission" date="2020-11" db="EMBL/GenBank/DDBJ databases">
        <authorList>
            <consortium name="DOE Joint Genome Institute"/>
            <person name="Ahrendt S."/>
            <person name="Riley R."/>
            <person name="Andreopoulos W."/>
            <person name="Labutti K."/>
            <person name="Pangilinan J."/>
            <person name="Ruiz-Duenas F.J."/>
            <person name="Barrasa J.M."/>
            <person name="Sanchez-Garcia M."/>
            <person name="Camarero S."/>
            <person name="Miyauchi S."/>
            <person name="Serrano A."/>
            <person name="Linde D."/>
            <person name="Babiker R."/>
            <person name="Drula E."/>
            <person name="Ayuso-Fernandez I."/>
            <person name="Pacheco R."/>
            <person name="Padilla G."/>
            <person name="Ferreira P."/>
            <person name="Barriuso J."/>
            <person name="Kellner H."/>
            <person name="Castanera R."/>
            <person name="Alfaro M."/>
            <person name="Ramirez L."/>
            <person name="Pisabarro A.G."/>
            <person name="Kuo A."/>
            <person name="Tritt A."/>
            <person name="Lipzen A."/>
            <person name="He G."/>
            <person name="Yan M."/>
            <person name="Ng V."/>
            <person name="Cullen D."/>
            <person name="Martin F."/>
            <person name="Rosso M.-N."/>
            <person name="Henrissat B."/>
            <person name="Hibbett D."/>
            <person name="Martinez A.T."/>
            <person name="Grigoriev I.V."/>
        </authorList>
    </citation>
    <scope>NUCLEOTIDE SEQUENCE</scope>
    <source>
        <strain evidence="1">ATCC 90797</strain>
    </source>
</reference>